<organism evidence="3">
    <name type="scientific">Camponotus floridanus</name>
    <name type="common">Florida carpenter ant</name>
    <dbReference type="NCBI Taxonomy" id="104421"/>
    <lineage>
        <taxon>Eukaryota</taxon>
        <taxon>Metazoa</taxon>
        <taxon>Ecdysozoa</taxon>
        <taxon>Arthropoda</taxon>
        <taxon>Hexapoda</taxon>
        <taxon>Insecta</taxon>
        <taxon>Pterygota</taxon>
        <taxon>Neoptera</taxon>
        <taxon>Endopterygota</taxon>
        <taxon>Hymenoptera</taxon>
        <taxon>Apocrita</taxon>
        <taxon>Aculeata</taxon>
        <taxon>Formicoidea</taxon>
        <taxon>Formicidae</taxon>
        <taxon>Formicinae</taxon>
        <taxon>Camponotus</taxon>
    </lineage>
</organism>
<evidence type="ECO:0000313" key="2">
    <source>
        <dbReference type="EMBL" id="EFN74894.1"/>
    </source>
</evidence>
<feature type="compositionally biased region" description="Low complexity" evidence="1">
    <location>
        <begin position="70"/>
        <end position="79"/>
    </location>
</feature>
<reference evidence="2 3" key="1">
    <citation type="journal article" date="2010" name="Science">
        <title>Genomic comparison of the ants Camponotus floridanus and Harpegnathos saltator.</title>
        <authorList>
            <person name="Bonasio R."/>
            <person name="Zhang G."/>
            <person name="Ye C."/>
            <person name="Mutti N.S."/>
            <person name="Fang X."/>
            <person name="Qin N."/>
            <person name="Donahue G."/>
            <person name="Yang P."/>
            <person name="Li Q."/>
            <person name="Li C."/>
            <person name="Zhang P."/>
            <person name="Huang Z."/>
            <person name="Berger S.L."/>
            <person name="Reinberg D."/>
            <person name="Wang J."/>
            <person name="Liebig J."/>
        </authorList>
    </citation>
    <scope>NUCLEOTIDE SEQUENCE [LARGE SCALE GENOMIC DNA]</scope>
    <source>
        <strain evidence="3">C129</strain>
    </source>
</reference>
<sequence>MLIGVARGQPQALGDETTAPTRVLASGRFPQSDLAATTFNKYEKRWRPRGGSSIARFRKSRSSSKRSGRESSGSTKSQSFPCEDTTAPNALDNFARVPEGSTWYIMDNRLRKIDGVRSRRFSPEEEGS</sequence>
<evidence type="ECO:0000313" key="3">
    <source>
        <dbReference type="Proteomes" id="UP000000311"/>
    </source>
</evidence>
<feature type="region of interest" description="Disordered" evidence="1">
    <location>
        <begin position="45"/>
        <end position="93"/>
    </location>
</feature>
<feature type="compositionally biased region" description="Basic residues" evidence="1">
    <location>
        <begin position="56"/>
        <end position="66"/>
    </location>
</feature>
<name>E1ZVB8_CAMFO</name>
<proteinExistence type="predicted"/>
<feature type="region of interest" description="Disordered" evidence="1">
    <location>
        <begin position="1"/>
        <end position="26"/>
    </location>
</feature>
<dbReference type="Proteomes" id="UP000000311">
    <property type="component" value="Unassembled WGS sequence"/>
</dbReference>
<accession>E1ZVB8</accession>
<dbReference type="AlphaFoldDB" id="E1ZVB8"/>
<gene>
    <name evidence="2" type="ORF">EAG_04116</name>
</gene>
<protein>
    <submittedName>
        <fullName evidence="2">Uncharacterized protein</fullName>
    </submittedName>
</protein>
<dbReference type="InParanoid" id="E1ZVB8"/>
<keyword evidence="3" id="KW-1185">Reference proteome</keyword>
<evidence type="ECO:0000256" key="1">
    <source>
        <dbReference type="SAM" id="MobiDB-lite"/>
    </source>
</evidence>
<dbReference type="EMBL" id="GL434491">
    <property type="protein sequence ID" value="EFN74894.1"/>
    <property type="molecule type" value="Genomic_DNA"/>
</dbReference>